<proteinExistence type="predicted"/>
<evidence type="ECO:0000313" key="1">
    <source>
        <dbReference type="Proteomes" id="UP000887579"/>
    </source>
</evidence>
<reference evidence="2" key="1">
    <citation type="submission" date="2022-11" db="UniProtKB">
        <authorList>
            <consortium name="WormBaseParasite"/>
        </authorList>
    </citation>
    <scope>IDENTIFICATION</scope>
</reference>
<evidence type="ECO:0000313" key="2">
    <source>
        <dbReference type="WBParaSite" id="ES5_v2.g29141.t1"/>
    </source>
</evidence>
<protein>
    <submittedName>
        <fullName evidence="2">Uncharacterized protein</fullName>
    </submittedName>
</protein>
<dbReference type="WBParaSite" id="ES5_v2.g29141.t1">
    <property type="protein sequence ID" value="ES5_v2.g29141.t1"/>
    <property type="gene ID" value="ES5_v2.g29141"/>
</dbReference>
<name>A0AC34GHD4_9BILA</name>
<accession>A0AC34GHD4</accession>
<dbReference type="Proteomes" id="UP000887579">
    <property type="component" value="Unplaced"/>
</dbReference>
<sequence>MAVLNGVLYYSERKQLFRADIGRDGIIINETLKNIGNLKTPIKDLKIFDLQRAKDLENPCKKNNGGCEHICFFLGPNIPRKCGCIFSKLNHDGTSCGKYRSFLAYIRGNQIEFAPTFGSLDSDEKHESISAAIERKELVGAFKPIKDADILRGPVAIVADIDRLQLIFSDIKANRLVAIKIDQSQHFVIVQDVKQVEGMAFDEIH</sequence>
<organism evidence="1 2">
    <name type="scientific">Panagrolaimus sp. ES5</name>
    <dbReference type="NCBI Taxonomy" id="591445"/>
    <lineage>
        <taxon>Eukaryota</taxon>
        <taxon>Metazoa</taxon>
        <taxon>Ecdysozoa</taxon>
        <taxon>Nematoda</taxon>
        <taxon>Chromadorea</taxon>
        <taxon>Rhabditida</taxon>
        <taxon>Tylenchina</taxon>
        <taxon>Panagrolaimomorpha</taxon>
        <taxon>Panagrolaimoidea</taxon>
        <taxon>Panagrolaimidae</taxon>
        <taxon>Panagrolaimus</taxon>
    </lineage>
</organism>